<comment type="caution">
    <text evidence="1">The sequence shown here is derived from an EMBL/GenBank/DDBJ whole genome shotgun (WGS) entry which is preliminary data.</text>
</comment>
<reference evidence="1 2" key="1">
    <citation type="submission" date="2023-01" db="EMBL/GenBank/DDBJ databases">
        <title>Analysis of 21 Apiospora genomes using comparative genomics revels a genus with tremendous synthesis potential of carbohydrate active enzymes and secondary metabolites.</title>
        <authorList>
            <person name="Sorensen T."/>
        </authorList>
    </citation>
    <scope>NUCLEOTIDE SEQUENCE [LARGE SCALE GENOMIC DNA]</scope>
    <source>
        <strain evidence="1 2">CBS 114990</strain>
    </source>
</reference>
<evidence type="ECO:0000313" key="2">
    <source>
        <dbReference type="Proteomes" id="UP001433268"/>
    </source>
</evidence>
<accession>A0ABR1WAC4</accession>
<proteinExistence type="predicted"/>
<organism evidence="1 2">
    <name type="scientific">Apiospora hydei</name>
    <dbReference type="NCBI Taxonomy" id="1337664"/>
    <lineage>
        <taxon>Eukaryota</taxon>
        <taxon>Fungi</taxon>
        <taxon>Dikarya</taxon>
        <taxon>Ascomycota</taxon>
        <taxon>Pezizomycotina</taxon>
        <taxon>Sordariomycetes</taxon>
        <taxon>Xylariomycetidae</taxon>
        <taxon>Amphisphaeriales</taxon>
        <taxon>Apiosporaceae</taxon>
        <taxon>Apiospora</taxon>
    </lineage>
</organism>
<dbReference type="RefSeq" id="XP_066666890.1">
    <property type="nucleotide sequence ID" value="XM_066811548.1"/>
</dbReference>
<evidence type="ECO:0000313" key="1">
    <source>
        <dbReference type="EMBL" id="KAK8079415.1"/>
    </source>
</evidence>
<protein>
    <submittedName>
        <fullName evidence="1">Uncharacterized protein</fullName>
    </submittedName>
</protein>
<keyword evidence="2" id="KW-1185">Reference proteome</keyword>
<sequence>MRFSVWRNGHLGCEPGTLFHRAKRLPSPTPLFLTCRQVYREAAVYVYDTPLIFHAWDAFRAFLARTRGVIPAGVASVQLVDSMPDGTFLGEREFLSCLQKLDLSSVGLRALGPVSSDQAQLLARAMWMGHLSRAKTVELFSPAAGHVGTVRFNGCPVTLRPDAAWARVLYLLEHDGEDEQIGELNSYAALVQAAEPLGLSIADSSIE</sequence>
<dbReference type="GeneID" id="92044608"/>
<dbReference type="EMBL" id="JAQQWN010000006">
    <property type="protein sequence ID" value="KAK8079415.1"/>
    <property type="molecule type" value="Genomic_DNA"/>
</dbReference>
<gene>
    <name evidence="1" type="ORF">PG997_007233</name>
</gene>
<dbReference type="Proteomes" id="UP001433268">
    <property type="component" value="Unassembled WGS sequence"/>
</dbReference>
<name>A0ABR1WAC4_9PEZI</name>